<keyword evidence="4" id="KW-0808">Transferase</keyword>
<dbReference type="Pfam" id="PF02877">
    <property type="entry name" value="PARP_reg"/>
    <property type="match status" value="1"/>
</dbReference>
<comment type="similarity">
    <text evidence="13">Belongs to the ARTD/PARP family.</text>
</comment>
<dbReference type="Pfam" id="PF05406">
    <property type="entry name" value="WGR"/>
    <property type="match status" value="1"/>
</dbReference>
<gene>
    <name evidence="18" type="ORF">Fadolivirus_1_263</name>
</gene>
<dbReference type="GO" id="GO:0003677">
    <property type="term" value="F:DNA binding"/>
    <property type="evidence" value="ECO:0007669"/>
    <property type="project" value="UniProtKB-KW"/>
</dbReference>
<keyword evidence="9" id="KW-0863">Zinc-finger</keyword>
<evidence type="ECO:0000256" key="1">
    <source>
        <dbReference type="ARBA" id="ARBA00012020"/>
    </source>
</evidence>
<feature type="domain" description="WGR" evidence="17">
    <location>
        <begin position="17"/>
        <end position="110"/>
    </location>
</feature>
<dbReference type="Gene3D" id="3.90.228.10">
    <property type="match status" value="1"/>
</dbReference>
<dbReference type="PROSITE" id="PS51060">
    <property type="entry name" value="PARP_ALPHA_HD"/>
    <property type="match status" value="1"/>
</dbReference>
<dbReference type="GO" id="GO:0003950">
    <property type="term" value="F:NAD+ poly-ADP-ribosyltransferase activity"/>
    <property type="evidence" value="ECO:0007669"/>
    <property type="project" value="UniProtKB-EC"/>
</dbReference>
<evidence type="ECO:0000256" key="7">
    <source>
        <dbReference type="ARBA" id="ARBA00022737"/>
    </source>
</evidence>
<evidence type="ECO:0000256" key="9">
    <source>
        <dbReference type="ARBA" id="ARBA00022771"/>
    </source>
</evidence>
<evidence type="ECO:0000259" key="16">
    <source>
        <dbReference type="PROSITE" id="PS51060"/>
    </source>
</evidence>
<dbReference type="SUPFAM" id="SSF47587">
    <property type="entry name" value="Domain of poly(ADP-ribose) polymerase"/>
    <property type="match status" value="1"/>
</dbReference>
<keyword evidence="11" id="KW-0520">NAD</keyword>
<dbReference type="InterPro" id="IPR004102">
    <property type="entry name" value="Poly(ADP-ribose)pol_reg_dom"/>
</dbReference>
<evidence type="ECO:0000256" key="14">
    <source>
        <dbReference type="ARBA" id="ARBA00033987"/>
    </source>
</evidence>
<keyword evidence="19" id="KW-1185">Reference proteome</keyword>
<proteinExistence type="inferred from homology"/>
<dbReference type="PANTHER" id="PTHR10459">
    <property type="entry name" value="DNA LIGASE"/>
    <property type="match status" value="1"/>
</dbReference>
<evidence type="ECO:0000256" key="12">
    <source>
        <dbReference type="ARBA" id="ARBA00023125"/>
    </source>
</evidence>
<organism evidence="18 19">
    <name type="scientific">Fadolivirus FV1/VV64</name>
    <dbReference type="NCBI Taxonomy" id="3070911"/>
    <lineage>
        <taxon>Viruses</taxon>
        <taxon>Varidnaviria</taxon>
        <taxon>Bamfordvirae</taxon>
        <taxon>Nucleocytoviricota</taxon>
        <taxon>Megaviricetes</taxon>
        <taxon>Imitervirales</taxon>
        <taxon>Mimiviridae</taxon>
        <taxon>Klosneuvirinae</taxon>
        <taxon>Fadolivirus</taxon>
        <taxon>Fadolivirus algeromassiliense</taxon>
    </lineage>
</organism>
<dbReference type="PROSITE" id="PS51977">
    <property type="entry name" value="WGR"/>
    <property type="match status" value="1"/>
</dbReference>
<dbReference type="SMART" id="SM00773">
    <property type="entry name" value="WGR"/>
    <property type="match status" value="1"/>
</dbReference>
<dbReference type="EC" id="2.4.2.30" evidence="1"/>
<sequence length="493" mass="55353">MSKAVSKGQIIDSAFGKGELVESNGLVYACTLNQTDIDANKNKFYIMQLIKNGSNYTLGIRYGRTGEPGKAYTDAHASEADGIAAFQKQFKTKTGNAWGTKNFVKKANKYFMSEVSYEDELKNIPVTPATIPDSKLDKRVQDLIKMLSDVNMMQNALVNLEIDTKKLPLGKIKQSQLDKANDVLSKIQPLLVDITGKKGNVEELKQQLVSLSSDFYTLLPMAFGRRKPPVINTDEMAQKYHDVLDELRNMVIAVQMTENVKSGENPLDSIYNDINTTINPLDRNSQMWKEIEKYVANTHGPTHNYKLEIIDIYEIEQFGKRQKFEEHCKNIQNRTLLYHGSGMTNWISIMKNDLLLNPQKVNKNVIITGKMFSDGIYFASAITKSFGYVRSDASNGIGCLALAEVGLGKIGKRTQADYYITKSSLAKEKCDSIQGVGKYTPGSNVNINNLIIPNGKLVDSKVNGSLLYDEHIIYDSNQQFIRFLILVKNQLYK</sequence>
<reference evidence="18 19" key="1">
    <citation type="submission" date="2020-04" db="EMBL/GenBank/DDBJ databases">
        <title>Advantages and limits of metagenomic assembly and binning of a giant virus.</title>
        <authorList>
            <person name="Schulz F."/>
            <person name="Andreani J."/>
            <person name="Francis R."/>
            <person name="Boudjemaa H."/>
            <person name="Bou Khalil J.Y."/>
            <person name="Lee J."/>
            <person name="La Scola B."/>
            <person name="Woyke T."/>
        </authorList>
    </citation>
    <scope>NUCLEOTIDE SEQUENCE [LARGE SCALE GENOMIC DNA]</scope>
    <source>
        <strain evidence="18 19">FV1/VV64</strain>
    </source>
</reference>
<dbReference type="CDD" id="cd07997">
    <property type="entry name" value="WGR_PARP"/>
    <property type="match status" value="1"/>
</dbReference>
<evidence type="ECO:0000256" key="13">
    <source>
        <dbReference type="ARBA" id="ARBA00024347"/>
    </source>
</evidence>
<dbReference type="GO" id="GO:0006302">
    <property type="term" value="P:double-strand break repair"/>
    <property type="evidence" value="ECO:0007669"/>
    <property type="project" value="TreeGrafter"/>
</dbReference>
<dbReference type="CDD" id="cd01437">
    <property type="entry name" value="parp_like"/>
    <property type="match status" value="1"/>
</dbReference>
<keyword evidence="5" id="KW-0548">Nucleotidyltransferase</keyword>
<keyword evidence="8" id="KW-0013">ADP-ribosylation</keyword>
<evidence type="ECO:0000313" key="18">
    <source>
        <dbReference type="EMBL" id="QKF93721.1"/>
    </source>
</evidence>
<dbReference type="InterPro" id="IPR036616">
    <property type="entry name" value="Poly(ADP-ribose)pol_reg_dom_sf"/>
</dbReference>
<keyword evidence="12" id="KW-0238">DNA-binding</keyword>
<dbReference type="InterPro" id="IPR036930">
    <property type="entry name" value="WGR_dom_sf"/>
</dbReference>
<dbReference type="GO" id="GO:1990404">
    <property type="term" value="F:NAD+-protein mono-ADP-ribosyltransferase activity"/>
    <property type="evidence" value="ECO:0007669"/>
    <property type="project" value="TreeGrafter"/>
</dbReference>
<dbReference type="FunFam" id="1.20.142.10:FF:000002">
    <property type="entry name" value="Poly [ADP-ribose] polymerase"/>
    <property type="match status" value="1"/>
</dbReference>
<keyword evidence="3" id="KW-0328">Glycosyltransferase</keyword>
<evidence type="ECO:0000256" key="3">
    <source>
        <dbReference type="ARBA" id="ARBA00022676"/>
    </source>
</evidence>
<keyword evidence="6" id="KW-0479">Metal-binding</keyword>
<evidence type="ECO:0000313" key="19">
    <source>
        <dbReference type="Proteomes" id="UP001162001"/>
    </source>
</evidence>
<keyword evidence="10" id="KW-0862">Zinc</keyword>
<comment type="catalytic activity">
    <reaction evidence="14">
        <text>NAD(+) + (ADP-D-ribosyl)n-acceptor = nicotinamide + (ADP-D-ribosyl)n+1-acceptor + H(+).</text>
        <dbReference type="EC" id="2.4.2.30"/>
    </reaction>
</comment>
<dbReference type="PANTHER" id="PTHR10459:SF60">
    <property type="entry name" value="POLY [ADP-RIBOSE] POLYMERASE 2"/>
    <property type="match status" value="1"/>
</dbReference>
<dbReference type="Gene3D" id="1.20.142.10">
    <property type="entry name" value="Poly(ADP-ribose) polymerase, regulatory domain"/>
    <property type="match status" value="1"/>
</dbReference>
<dbReference type="Pfam" id="PF00644">
    <property type="entry name" value="PARP"/>
    <property type="match status" value="1"/>
</dbReference>
<evidence type="ECO:0000256" key="2">
    <source>
        <dbReference type="ARBA" id="ARBA00017163"/>
    </source>
</evidence>
<evidence type="ECO:0000259" key="15">
    <source>
        <dbReference type="PROSITE" id="PS51059"/>
    </source>
</evidence>
<evidence type="ECO:0000256" key="8">
    <source>
        <dbReference type="ARBA" id="ARBA00022765"/>
    </source>
</evidence>
<name>A0A7D3R0J4_9VIRU</name>
<accession>A0A7D3R0J4</accession>
<dbReference type="GO" id="GO:0070212">
    <property type="term" value="P:protein poly-ADP-ribosylation"/>
    <property type="evidence" value="ECO:0007669"/>
    <property type="project" value="TreeGrafter"/>
</dbReference>
<dbReference type="Proteomes" id="UP001162001">
    <property type="component" value="Segment"/>
</dbReference>
<dbReference type="Gene3D" id="2.20.140.10">
    <property type="entry name" value="WGR domain"/>
    <property type="match status" value="1"/>
</dbReference>
<evidence type="ECO:0000256" key="10">
    <source>
        <dbReference type="ARBA" id="ARBA00022833"/>
    </source>
</evidence>
<protein>
    <recommendedName>
        <fullName evidence="2">Poly [ADP-ribose] polymerase 1</fullName>
        <ecNumber evidence="1">2.4.2.30</ecNumber>
    </recommendedName>
</protein>
<dbReference type="SUPFAM" id="SSF56399">
    <property type="entry name" value="ADP-ribosylation"/>
    <property type="match status" value="1"/>
</dbReference>
<evidence type="ECO:0000256" key="11">
    <source>
        <dbReference type="ARBA" id="ARBA00023027"/>
    </source>
</evidence>
<feature type="domain" description="PARP catalytic" evidence="15">
    <location>
        <begin position="265"/>
        <end position="493"/>
    </location>
</feature>
<dbReference type="InterPro" id="IPR050800">
    <property type="entry name" value="ARTD/PARP"/>
</dbReference>
<keyword evidence="7" id="KW-0677">Repeat</keyword>
<dbReference type="InterPro" id="IPR012317">
    <property type="entry name" value="Poly(ADP-ribose)pol_cat_dom"/>
</dbReference>
<dbReference type="InterPro" id="IPR008893">
    <property type="entry name" value="WGR_domain"/>
</dbReference>
<evidence type="ECO:0000256" key="5">
    <source>
        <dbReference type="ARBA" id="ARBA00022695"/>
    </source>
</evidence>
<feature type="domain" description="PARP alpha-helical" evidence="16">
    <location>
        <begin position="133"/>
        <end position="258"/>
    </location>
</feature>
<dbReference type="SUPFAM" id="SSF142921">
    <property type="entry name" value="WGR domain-like"/>
    <property type="match status" value="1"/>
</dbReference>
<evidence type="ECO:0000259" key="17">
    <source>
        <dbReference type="PROSITE" id="PS51977"/>
    </source>
</evidence>
<evidence type="ECO:0000256" key="4">
    <source>
        <dbReference type="ARBA" id="ARBA00022679"/>
    </source>
</evidence>
<evidence type="ECO:0000256" key="6">
    <source>
        <dbReference type="ARBA" id="ARBA00022723"/>
    </source>
</evidence>
<dbReference type="GO" id="GO:0016779">
    <property type="term" value="F:nucleotidyltransferase activity"/>
    <property type="evidence" value="ECO:0007669"/>
    <property type="project" value="UniProtKB-KW"/>
</dbReference>
<dbReference type="EMBL" id="MT418680">
    <property type="protein sequence ID" value="QKF93721.1"/>
    <property type="molecule type" value="Genomic_DNA"/>
</dbReference>
<dbReference type="PROSITE" id="PS51059">
    <property type="entry name" value="PARP_CATALYTIC"/>
    <property type="match status" value="1"/>
</dbReference>
<dbReference type="GO" id="GO:0008270">
    <property type="term" value="F:zinc ion binding"/>
    <property type="evidence" value="ECO:0007669"/>
    <property type="project" value="UniProtKB-KW"/>
</dbReference>